<keyword evidence="5" id="KW-0732">Signal</keyword>
<evidence type="ECO:0000256" key="1">
    <source>
        <dbReference type="ARBA" id="ARBA00004196"/>
    </source>
</evidence>
<evidence type="ECO:0000313" key="7">
    <source>
        <dbReference type="EMBL" id="AWI24834.1"/>
    </source>
</evidence>
<proteinExistence type="predicted"/>
<dbReference type="PROSITE" id="PS51352">
    <property type="entry name" value="THIOREDOXIN_2"/>
    <property type="match status" value="1"/>
</dbReference>
<dbReference type="GO" id="GO:0030313">
    <property type="term" value="C:cell envelope"/>
    <property type="evidence" value="ECO:0007669"/>
    <property type="project" value="UniProtKB-SubCell"/>
</dbReference>
<dbReference type="InterPro" id="IPR036249">
    <property type="entry name" value="Thioredoxin-like_sf"/>
</dbReference>
<dbReference type="RefSeq" id="WP_108902631.1">
    <property type="nucleotide sequence ID" value="NZ_CP029187.1"/>
</dbReference>
<evidence type="ECO:0000259" key="6">
    <source>
        <dbReference type="PROSITE" id="PS51352"/>
    </source>
</evidence>
<dbReference type="PANTHER" id="PTHR42852:SF6">
    <property type="entry name" value="THIOL:DISULFIDE INTERCHANGE PROTEIN DSBE"/>
    <property type="match status" value="1"/>
</dbReference>
<reference evidence="7 8" key="1">
    <citation type="submission" date="2018-05" db="EMBL/GenBank/DDBJ databases">
        <title>Genome sequencing of Flavobacterium sp. HYN0049.</title>
        <authorList>
            <person name="Yi H."/>
            <person name="Baek C."/>
        </authorList>
    </citation>
    <scope>NUCLEOTIDE SEQUENCE [LARGE SCALE GENOMIC DNA]</scope>
    <source>
        <strain evidence="7 8">HYN0049</strain>
    </source>
</reference>
<dbReference type="InterPro" id="IPR013766">
    <property type="entry name" value="Thioredoxin_domain"/>
</dbReference>
<feature type="signal peptide" evidence="5">
    <location>
        <begin position="1"/>
        <end position="17"/>
    </location>
</feature>
<sequence>MKKISLLLFLFVCGVYAQDVKFTAKIANRNSDKLTISGEKKFRKEITVDKDGVFSATFTAPAGLYEMTDGTEFTSLYLKPGYDLTLTMDAKQFDESIVYKGKGEMENNFLAKKTLMEEEMQNTMQSVKSQEEFNKLVAGHHAKVAENLKAKGLDPEFKAAMEKAMKEETDAIAAQAAEAAEQEKIKQKLTGNVSPSFDFENFKGGKTKLEDLRGKYVYIDVWATWCGPCRQEIPHLQKVEEKYHGKNIAFVSLSVDEKKDYEKWKKMITDKTLGGIQLIADNNWNSDFVRAYNINSIPRFILLDPQGKVIDADAARPSDPALQAQLDGLLK</sequence>
<dbReference type="EMBL" id="CP029187">
    <property type="protein sequence ID" value="AWI24834.1"/>
    <property type="molecule type" value="Genomic_DNA"/>
</dbReference>
<dbReference type="CDD" id="cd02966">
    <property type="entry name" value="TlpA_like_family"/>
    <property type="match status" value="1"/>
</dbReference>
<name>A0A2S1SEP0_9FLAO</name>
<dbReference type="InterPro" id="IPR000866">
    <property type="entry name" value="AhpC/TSA"/>
</dbReference>
<dbReference type="KEGG" id="fpal:HYN49_02415"/>
<keyword evidence="8" id="KW-1185">Reference proteome</keyword>
<dbReference type="Gene3D" id="3.40.30.10">
    <property type="entry name" value="Glutaredoxin"/>
    <property type="match status" value="1"/>
</dbReference>
<keyword evidence="2" id="KW-0201">Cytochrome c-type biogenesis</keyword>
<evidence type="ECO:0000313" key="8">
    <source>
        <dbReference type="Proteomes" id="UP000244937"/>
    </source>
</evidence>
<accession>A0A2S1SEP0</accession>
<gene>
    <name evidence="7" type="ORF">HYN49_02415</name>
</gene>
<evidence type="ECO:0000256" key="2">
    <source>
        <dbReference type="ARBA" id="ARBA00022748"/>
    </source>
</evidence>
<comment type="subcellular location">
    <subcellularLocation>
        <location evidence="1">Cell envelope</location>
    </subcellularLocation>
</comment>
<dbReference type="PANTHER" id="PTHR42852">
    <property type="entry name" value="THIOL:DISULFIDE INTERCHANGE PROTEIN DSBE"/>
    <property type="match status" value="1"/>
</dbReference>
<evidence type="ECO:0000256" key="4">
    <source>
        <dbReference type="ARBA" id="ARBA00023284"/>
    </source>
</evidence>
<feature type="chain" id="PRO_5015503702" evidence="5">
    <location>
        <begin position="18"/>
        <end position="331"/>
    </location>
</feature>
<organism evidence="7 8">
    <name type="scientific">Flavobacterium pallidum</name>
    <dbReference type="NCBI Taxonomy" id="2172098"/>
    <lineage>
        <taxon>Bacteria</taxon>
        <taxon>Pseudomonadati</taxon>
        <taxon>Bacteroidota</taxon>
        <taxon>Flavobacteriia</taxon>
        <taxon>Flavobacteriales</taxon>
        <taxon>Flavobacteriaceae</taxon>
        <taxon>Flavobacterium</taxon>
    </lineage>
</organism>
<dbReference type="OrthoDB" id="743079at2"/>
<dbReference type="InterPro" id="IPR050553">
    <property type="entry name" value="Thioredoxin_ResA/DsbE_sf"/>
</dbReference>
<evidence type="ECO:0000256" key="3">
    <source>
        <dbReference type="ARBA" id="ARBA00023157"/>
    </source>
</evidence>
<keyword evidence="4" id="KW-0676">Redox-active center</keyword>
<protein>
    <submittedName>
        <fullName evidence="7">TlpA family protein disulfide reductase</fullName>
    </submittedName>
</protein>
<dbReference type="GO" id="GO:0017004">
    <property type="term" value="P:cytochrome complex assembly"/>
    <property type="evidence" value="ECO:0007669"/>
    <property type="project" value="UniProtKB-KW"/>
</dbReference>
<dbReference type="AlphaFoldDB" id="A0A2S1SEP0"/>
<keyword evidence="3" id="KW-1015">Disulfide bond</keyword>
<dbReference type="SUPFAM" id="SSF52833">
    <property type="entry name" value="Thioredoxin-like"/>
    <property type="match status" value="1"/>
</dbReference>
<evidence type="ECO:0000256" key="5">
    <source>
        <dbReference type="SAM" id="SignalP"/>
    </source>
</evidence>
<dbReference type="Proteomes" id="UP000244937">
    <property type="component" value="Chromosome"/>
</dbReference>
<feature type="domain" description="Thioredoxin" evidence="6">
    <location>
        <begin position="188"/>
        <end position="331"/>
    </location>
</feature>
<dbReference type="Pfam" id="PF00578">
    <property type="entry name" value="AhpC-TSA"/>
    <property type="match status" value="1"/>
</dbReference>